<evidence type="ECO:0000313" key="3">
    <source>
        <dbReference type="Proteomes" id="UP000830729"/>
    </source>
</evidence>
<dbReference type="GeneID" id="72185398"/>
<dbReference type="NCBIfam" id="TIGR02032">
    <property type="entry name" value="GG-red-SF"/>
    <property type="match status" value="1"/>
</dbReference>
<dbReference type="KEGG" id="halx:M0R89_09325"/>
<name>A0A8U0HPG9_9EURY</name>
<proteinExistence type="predicted"/>
<reference evidence="2 3" key="1">
    <citation type="submission" date="2022-04" db="EMBL/GenBank/DDBJ databases">
        <title>Diverse halophilic archaea isolated from saline environments.</title>
        <authorList>
            <person name="Cui H.-L."/>
        </authorList>
    </citation>
    <scope>NUCLEOTIDE SEQUENCE [LARGE SCALE GENOMIC DNA]</scope>
    <source>
        <strain evidence="2 3">XZYJT49</strain>
    </source>
</reference>
<dbReference type="PANTHER" id="PTHR42685:SF21">
    <property type="entry name" value="DEHYDROGENASE (FLAVOPROTEIN)-LIKE PROTEIN"/>
    <property type="match status" value="1"/>
</dbReference>
<evidence type="ECO:0000313" key="2">
    <source>
        <dbReference type="EMBL" id="UPV72749.1"/>
    </source>
</evidence>
<dbReference type="SUPFAM" id="SSF51905">
    <property type="entry name" value="FAD/NAD(P)-binding domain"/>
    <property type="match status" value="1"/>
</dbReference>
<dbReference type="InterPro" id="IPR002938">
    <property type="entry name" value="FAD-bd"/>
</dbReference>
<sequence length="363" mass="39300">MYDFVVVGAGPAGSRFSRRAAERGYDVLALERGAVGKPLACSGHVSTDIWEFTPDGAREDLLQNEVYGARFHVGGPGSDDYPFYKREVVSNVIDRVGLDERLAEAAREAGADLRENHSVSSVEEYDDRVEVTASTPDGTETFEARMVAGCDGPVSRVRSELGLPEPGEKLQGVLTFSEEDDPGDYVDVHLTAPRFFAWRIPRGESGVEYGLAAPPGSEPSANDLFSAFTDEYDVETSHFCAGMIPVGPADSVTSRRGFLIGDAAAQTKPFTGGGILYGMTAASHAAKVIDPERPATLQDYEEAWREDLSTEIELGHWIRKCYSLPEPVQHAGLSAFSGEIGVHMDKPTSFFSTEHLKKLLSGS</sequence>
<gene>
    <name evidence="2" type="ORF">M0R89_09325</name>
</gene>
<feature type="domain" description="FAD-binding" evidence="1">
    <location>
        <begin position="98"/>
        <end position="169"/>
    </location>
</feature>
<dbReference type="InterPro" id="IPR036188">
    <property type="entry name" value="FAD/NAD-bd_sf"/>
</dbReference>
<dbReference type="InterPro" id="IPR011777">
    <property type="entry name" value="Geranylgeranyl_Rdtase_fam"/>
</dbReference>
<dbReference type="RefSeq" id="WP_248648809.1">
    <property type="nucleotide sequence ID" value="NZ_CP096659.1"/>
</dbReference>
<protein>
    <submittedName>
        <fullName evidence="2">Geranylgeranyl reductase family protein</fullName>
    </submittedName>
</protein>
<evidence type="ECO:0000259" key="1">
    <source>
        <dbReference type="Pfam" id="PF01494"/>
    </source>
</evidence>
<dbReference type="GO" id="GO:0071949">
    <property type="term" value="F:FAD binding"/>
    <property type="evidence" value="ECO:0007669"/>
    <property type="project" value="InterPro"/>
</dbReference>
<dbReference type="GO" id="GO:0016628">
    <property type="term" value="F:oxidoreductase activity, acting on the CH-CH group of donors, NAD or NADP as acceptor"/>
    <property type="evidence" value="ECO:0007669"/>
    <property type="project" value="InterPro"/>
</dbReference>
<dbReference type="Pfam" id="PF01494">
    <property type="entry name" value="FAD_binding_3"/>
    <property type="match status" value="1"/>
</dbReference>
<dbReference type="PANTHER" id="PTHR42685">
    <property type="entry name" value="GERANYLGERANYL DIPHOSPHATE REDUCTASE"/>
    <property type="match status" value="1"/>
</dbReference>
<dbReference type="Proteomes" id="UP000830729">
    <property type="component" value="Chromosome"/>
</dbReference>
<keyword evidence="3" id="KW-1185">Reference proteome</keyword>
<dbReference type="Gene3D" id="3.50.50.60">
    <property type="entry name" value="FAD/NAD(P)-binding domain"/>
    <property type="match status" value="1"/>
</dbReference>
<dbReference type="AlphaFoldDB" id="A0A8U0HPG9"/>
<accession>A0A8U0HPG9</accession>
<dbReference type="EMBL" id="CP096659">
    <property type="protein sequence ID" value="UPV72749.1"/>
    <property type="molecule type" value="Genomic_DNA"/>
</dbReference>
<organism evidence="2 3">
    <name type="scientific">Halorussus limi</name>
    <dbReference type="NCBI Taxonomy" id="2938695"/>
    <lineage>
        <taxon>Archaea</taxon>
        <taxon>Methanobacteriati</taxon>
        <taxon>Methanobacteriota</taxon>
        <taxon>Stenosarchaea group</taxon>
        <taxon>Halobacteria</taxon>
        <taxon>Halobacteriales</taxon>
        <taxon>Haladaptataceae</taxon>
        <taxon>Halorussus</taxon>
    </lineage>
</organism>
<dbReference type="InterPro" id="IPR050407">
    <property type="entry name" value="Geranylgeranyl_reductase"/>
</dbReference>
<dbReference type="PRINTS" id="PR00420">
    <property type="entry name" value="RNGMNOXGNASE"/>
</dbReference>